<proteinExistence type="predicted"/>
<dbReference type="InterPro" id="IPR012495">
    <property type="entry name" value="TadE-like_dom"/>
</dbReference>
<keyword evidence="1" id="KW-0812">Transmembrane</keyword>
<sequence length="212" mass="22228">MVTAGRKFGSEQYGTTMVEMAIAMPLLLTLLLGFVDFGYAFYQWNAGNKAVQAGARLAQISTPVASGLALETLTQSDATKVGTAVPANTYNYVCTANAAGTVSCTCGAGATCQNLTVSQTAFDFIYSGGGGRAGMSLFLPNLKKSEVSIQYQASGLGYWTRPSGPVPTITVSIVDHPFQFFFLGALLGLGNITMPSMLSTVTGEDLKSTWTP</sequence>
<name>A0ABV7MH15_9HYPH</name>
<dbReference type="EMBL" id="JBHRVD010000001">
    <property type="protein sequence ID" value="MFC3321150.1"/>
    <property type="molecule type" value="Genomic_DNA"/>
</dbReference>
<evidence type="ECO:0000259" key="2">
    <source>
        <dbReference type="Pfam" id="PF07811"/>
    </source>
</evidence>
<feature type="domain" description="TadE-like" evidence="2">
    <location>
        <begin position="14"/>
        <end position="56"/>
    </location>
</feature>
<keyword evidence="1" id="KW-1133">Transmembrane helix</keyword>
<evidence type="ECO:0000313" key="3">
    <source>
        <dbReference type="EMBL" id="MFC3321150.1"/>
    </source>
</evidence>
<gene>
    <name evidence="3" type="ORF">ACFOJ9_05050</name>
</gene>
<accession>A0ABV7MH15</accession>
<comment type="caution">
    <text evidence="3">The sequence shown here is derived from an EMBL/GenBank/DDBJ whole genome shotgun (WGS) entry which is preliminary data.</text>
</comment>
<dbReference type="Pfam" id="PF07811">
    <property type="entry name" value="TadE"/>
    <property type="match status" value="1"/>
</dbReference>
<feature type="transmembrane region" description="Helical" evidence="1">
    <location>
        <begin position="20"/>
        <end position="42"/>
    </location>
</feature>
<evidence type="ECO:0000256" key="1">
    <source>
        <dbReference type="SAM" id="Phobius"/>
    </source>
</evidence>
<evidence type="ECO:0000313" key="4">
    <source>
        <dbReference type="Proteomes" id="UP001595648"/>
    </source>
</evidence>
<keyword evidence="1" id="KW-0472">Membrane</keyword>
<dbReference type="Proteomes" id="UP001595648">
    <property type="component" value="Unassembled WGS sequence"/>
</dbReference>
<organism evidence="3 4">
    <name type="scientific">Mesorhizobium cantuariense</name>
    <dbReference type="NCBI Taxonomy" id="1300275"/>
    <lineage>
        <taxon>Bacteria</taxon>
        <taxon>Pseudomonadati</taxon>
        <taxon>Pseudomonadota</taxon>
        <taxon>Alphaproteobacteria</taxon>
        <taxon>Hyphomicrobiales</taxon>
        <taxon>Phyllobacteriaceae</taxon>
        <taxon>Mesorhizobium</taxon>
    </lineage>
</organism>
<protein>
    <submittedName>
        <fullName evidence="3">TadE/TadG family type IV pilus assembly protein</fullName>
    </submittedName>
</protein>
<reference evidence="4" key="1">
    <citation type="journal article" date="2019" name="Int. J. Syst. Evol. Microbiol.">
        <title>The Global Catalogue of Microorganisms (GCM) 10K type strain sequencing project: providing services to taxonomists for standard genome sequencing and annotation.</title>
        <authorList>
            <consortium name="The Broad Institute Genomics Platform"/>
            <consortium name="The Broad Institute Genome Sequencing Center for Infectious Disease"/>
            <person name="Wu L."/>
            <person name="Ma J."/>
        </authorList>
    </citation>
    <scope>NUCLEOTIDE SEQUENCE [LARGE SCALE GENOMIC DNA]</scope>
    <source>
        <strain evidence="4">ICMP 19515</strain>
    </source>
</reference>
<keyword evidence="4" id="KW-1185">Reference proteome</keyword>
<dbReference type="RefSeq" id="WP_378977275.1">
    <property type="nucleotide sequence ID" value="NZ_JBHRVD010000001.1"/>
</dbReference>